<comment type="catalytic activity">
    <reaction evidence="1 11">
        <text>3-deoxy-alpha-D-manno-2-octulosonate-8-phosphate + H2O = 3-deoxy-alpha-D-manno-oct-2-ulosonate + phosphate</text>
        <dbReference type="Rhea" id="RHEA:11500"/>
        <dbReference type="ChEBI" id="CHEBI:15377"/>
        <dbReference type="ChEBI" id="CHEBI:43474"/>
        <dbReference type="ChEBI" id="CHEBI:85985"/>
        <dbReference type="ChEBI" id="CHEBI:85986"/>
        <dbReference type="EC" id="3.1.3.45"/>
    </reaction>
</comment>
<keyword evidence="9 11" id="KW-0460">Magnesium</keyword>
<dbReference type="GO" id="GO:0019143">
    <property type="term" value="F:3-deoxy-manno-octulosonate-8-phosphatase activity"/>
    <property type="evidence" value="ECO:0007669"/>
    <property type="project" value="UniProtKB-UniRule"/>
</dbReference>
<dbReference type="FunFam" id="3.40.50.1000:FF:000029">
    <property type="entry name" value="3-deoxy-D-manno-octulosonate 8-phosphate phosphatase KdsC"/>
    <property type="match status" value="1"/>
</dbReference>
<dbReference type="CDD" id="cd01630">
    <property type="entry name" value="HAD_KDO-like"/>
    <property type="match status" value="1"/>
</dbReference>
<evidence type="ECO:0000256" key="5">
    <source>
        <dbReference type="ARBA" id="ARBA00013066"/>
    </source>
</evidence>
<protein>
    <recommendedName>
        <fullName evidence="6 11">3-deoxy-D-manno-octulosonate 8-phosphate phosphatase KdsC</fullName>
        <ecNumber evidence="5 11">3.1.3.45</ecNumber>
    </recommendedName>
    <alternativeName>
        <fullName evidence="10 11">KDO 8-P phosphatase</fullName>
    </alternativeName>
</protein>
<evidence type="ECO:0000256" key="2">
    <source>
        <dbReference type="ARBA" id="ARBA00001946"/>
    </source>
</evidence>
<reference evidence="16" key="3">
    <citation type="submission" date="2023-07" db="EMBL/GenBank/DDBJ databases">
        <title>Genome-based characterization of strain KMM 296 and proposal for reclassification of Cobetia litoralis and Cobetia pacifica, and emended description of the species Cobetia amphilecti and Cobetia marina.</title>
        <authorList>
            <person name="Balabanova L."/>
            <person name="Nedashkovskaya O."/>
        </authorList>
    </citation>
    <scope>NUCLEOTIDE SEQUENCE [LARGE SCALE GENOMIC DNA]</scope>
    <source>
        <strain evidence="16">NRIC 0815</strain>
    </source>
</reference>
<reference evidence="14" key="2">
    <citation type="submission" date="2023-07" db="EMBL/GenBank/DDBJ databases">
        <title>Genome content predicts the carbon catabolic preferences of heterotrophic bacteria.</title>
        <authorList>
            <person name="Gralka M."/>
        </authorList>
    </citation>
    <scope>NUCLEOTIDE SEQUENCE</scope>
    <source>
        <strain evidence="14">C2R13</strain>
    </source>
</reference>
<feature type="binding site" evidence="12">
    <location>
        <position position="28"/>
    </location>
    <ligand>
        <name>Mg(2+)</name>
        <dbReference type="ChEBI" id="CHEBI:18420"/>
    </ligand>
</feature>
<comment type="function">
    <text evidence="11">Catalyzes the hydrolysis of 3-deoxy-D-manno-octulosonate 8-phosphate (KDO 8-P) to 3-deoxy-D-manno-octulosonate (KDO) and inorganic phosphate.</text>
</comment>
<organism evidence="14 15">
    <name type="scientific">Cobetia amphilecti</name>
    <dbReference type="NCBI Taxonomy" id="1055104"/>
    <lineage>
        <taxon>Bacteria</taxon>
        <taxon>Pseudomonadati</taxon>
        <taxon>Pseudomonadota</taxon>
        <taxon>Gammaproteobacteria</taxon>
        <taxon>Oceanospirillales</taxon>
        <taxon>Halomonadaceae</taxon>
        <taxon>Cobetia</taxon>
    </lineage>
</organism>
<dbReference type="AlphaFoldDB" id="A0AAP4X218"/>
<dbReference type="EMBL" id="JASCSA010000002">
    <property type="protein sequence ID" value="MDI5883531.1"/>
    <property type="molecule type" value="Genomic_DNA"/>
</dbReference>
<dbReference type="SFLD" id="SFLDG01136">
    <property type="entry name" value="C1.6:_Phosphoserine_Phosphatas"/>
    <property type="match status" value="1"/>
</dbReference>
<dbReference type="PIRSF" id="PIRSF006118">
    <property type="entry name" value="KDO8-P_Ptase"/>
    <property type="match status" value="1"/>
</dbReference>
<dbReference type="InterPro" id="IPR023214">
    <property type="entry name" value="HAD_sf"/>
</dbReference>
<comment type="subunit">
    <text evidence="4 11">Homotetramer.</text>
</comment>
<dbReference type="GO" id="GO:0046872">
    <property type="term" value="F:metal ion binding"/>
    <property type="evidence" value="ECO:0007669"/>
    <property type="project" value="UniProtKB-UniRule"/>
</dbReference>
<evidence type="ECO:0000256" key="9">
    <source>
        <dbReference type="ARBA" id="ARBA00022842"/>
    </source>
</evidence>
<keyword evidence="11" id="KW-0448">Lipopolysaccharide biosynthesis</keyword>
<dbReference type="Pfam" id="PF08282">
    <property type="entry name" value="Hydrolase_3"/>
    <property type="match status" value="1"/>
</dbReference>
<evidence type="ECO:0000256" key="1">
    <source>
        <dbReference type="ARBA" id="ARBA00000898"/>
    </source>
</evidence>
<dbReference type="SFLD" id="SFLDG01138">
    <property type="entry name" value="C1.6.2:_Deoxy-d-mannose-octulo"/>
    <property type="match status" value="1"/>
</dbReference>
<evidence type="ECO:0000256" key="3">
    <source>
        <dbReference type="ARBA" id="ARBA00005893"/>
    </source>
</evidence>
<evidence type="ECO:0000256" key="8">
    <source>
        <dbReference type="ARBA" id="ARBA00022801"/>
    </source>
</evidence>
<dbReference type="SUPFAM" id="SSF56784">
    <property type="entry name" value="HAD-like"/>
    <property type="match status" value="1"/>
</dbReference>
<proteinExistence type="inferred from homology"/>
<dbReference type="InterPro" id="IPR050793">
    <property type="entry name" value="CMP-NeuNAc_synthase"/>
</dbReference>
<dbReference type="EC" id="3.1.3.45" evidence="5 11"/>
<keyword evidence="8 11" id="KW-0378">Hydrolase</keyword>
<dbReference type="NCBIfam" id="TIGR01670">
    <property type="entry name" value="KdsC-phosphatas"/>
    <property type="match status" value="1"/>
</dbReference>
<evidence type="ECO:0000256" key="7">
    <source>
        <dbReference type="ARBA" id="ARBA00022723"/>
    </source>
</evidence>
<reference evidence="13" key="4">
    <citation type="submission" date="2024-05" db="EMBL/GenBank/DDBJ databases">
        <title>Genome-based characterization of strain KMM 296 and proposal for reclassification of Cobetia litoralis and Cobetia pacifica, and emended description of the species Cobetia amphilecti and Cobetia marina.</title>
        <authorList>
            <person name="Balabanova L."/>
            <person name="Nedashkovskaya O."/>
        </authorList>
    </citation>
    <scope>NUCLEOTIDE SEQUENCE</scope>
    <source>
        <strain evidence="13">NRIC 0815</strain>
    </source>
</reference>
<dbReference type="Proteomes" id="UP001170481">
    <property type="component" value="Unassembled WGS sequence"/>
</dbReference>
<comment type="cofactor">
    <cofactor evidence="2 11 12">
        <name>Mg(2+)</name>
        <dbReference type="ChEBI" id="CHEBI:18420"/>
    </cofactor>
</comment>
<evidence type="ECO:0000313" key="13">
    <source>
        <dbReference type="EMBL" id="MDI5883531.1"/>
    </source>
</evidence>
<comment type="similarity">
    <text evidence="3 11">Belongs to the KdsC family.</text>
</comment>
<name>A0AAP4X218_9GAMM</name>
<dbReference type="PANTHER" id="PTHR21485">
    <property type="entry name" value="HAD SUPERFAMILY MEMBERS CMAS AND KDSC"/>
    <property type="match status" value="1"/>
</dbReference>
<sequence>MSDTNSLSEEYPQDIIDRARRVRLLALDVDGVLTDNRLHYDANGVETKSFHVQDGHGLKLVLRSGVRVALITGRSSPMVERRAKELGIQDVIQGREDKLVALTDLCREHGIELEEVAYCGDDLPDREAIRRVGLGVSVPNAMAYVMSEANWVTSRQGGDGAVRELCDLLLKAQGHWASVLDTYLQESRP</sequence>
<feature type="binding site" evidence="12">
    <location>
        <position position="30"/>
    </location>
    <ligand>
        <name>substrate</name>
    </ligand>
</feature>
<evidence type="ECO:0000256" key="11">
    <source>
        <dbReference type="PIRNR" id="PIRNR006118"/>
    </source>
</evidence>
<dbReference type="GO" id="GO:0008781">
    <property type="term" value="F:N-acylneuraminate cytidylyltransferase activity"/>
    <property type="evidence" value="ECO:0007669"/>
    <property type="project" value="TreeGrafter"/>
</dbReference>
<dbReference type="RefSeq" id="WP_052384400.1">
    <property type="nucleotide sequence ID" value="NZ_CANLSP010000002.1"/>
</dbReference>
<comment type="caution">
    <text evidence="14">The sequence shown here is derived from an EMBL/GenBank/DDBJ whole genome shotgun (WGS) entry which is preliminary data.</text>
</comment>
<dbReference type="SFLD" id="SFLDS00003">
    <property type="entry name" value="Haloacid_Dehalogenase"/>
    <property type="match status" value="1"/>
</dbReference>
<evidence type="ECO:0000313" key="16">
    <source>
        <dbReference type="Proteomes" id="UP001229025"/>
    </source>
</evidence>
<feature type="binding site" evidence="12">
    <location>
        <position position="121"/>
    </location>
    <ligand>
        <name>Mg(2+)</name>
        <dbReference type="ChEBI" id="CHEBI:18420"/>
    </ligand>
</feature>
<evidence type="ECO:0000256" key="10">
    <source>
        <dbReference type="ARBA" id="ARBA00031051"/>
    </source>
</evidence>
<dbReference type="EMBL" id="JAUORK010000014">
    <property type="protein sequence ID" value="MDO6672698.1"/>
    <property type="molecule type" value="Genomic_DNA"/>
</dbReference>
<accession>A0AAP4X218</accession>
<dbReference type="Proteomes" id="UP001229025">
    <property type="component" value="Unassembled WGS sequence"/>
</dbReference>
<dbReference type="InterPro" id="IPR036412">
    <property type="entry name" value="HAD-like_sf"/>
</dbReference>
<dbReference type="GO" id="GO:0009103">
    <property type="term" value="P:lipopolysaccharide biosynthetic process"/>
    <property type="evidence" value="ECO:0007669"/>
    <property type="project" value="UniProtKB-UniRule"/>
</dbReference>
<keyword evidence="7 11" id="KW-0479">Metal-binding</keyword>
<evidence type="ECO:0000313" key="14">
    <source>
        <dbReference type="EMBL" id="MDO6672698.1"/>
    </source>
</evidence>
<evidence type="ECO:0000313" key="15">
    <source>
        <dbReference type="Proteomes" id="UP001170481"/>
    </source>
</evidence>
<dbReference type="GeneID" id="97325353"/>
<reference evidence="13 16" key="1">
    <citation type="submission" date="2023-04" db="EMBL/GenBank/DDBJ databases">
        <authorList>
            <person name="Otstavnykh N."/>
            <person name="Seitkalieva A."/>
            <person name="Bystritskaya E."/>
        </authorList>
    </citation>
    <scope>NUCLEOTIDE SEQUENCE [LARGE SCALE GENOMIC DNA]</scope>
    <source>
        <strain evidence="13 16">NRIC 0815</strain>
    </source>
</reference>
<dbReference type="PANTHER" id="PTHR21485:SF3">
    <property type="entry name" value="N-ACYLNEURAMINATE CYTIDYLYLTRANSFERASE"/>
    <property type="match status" value="1"/>
</dbReference>
<evidence type="ECO:0000256" key="6">
    <source>
        <dbReference type="ARBA" id="ARBA00020092"/>
    </source>
</evidence>
<keyword evidence="16" id="KW-1185">Reference proteome</keyword>
<dbReference type="Gene3D" id="3.40.50.1000">
    <property type="entry name" value="HAD superfamily/HAD-like"/>
    <property type="match status" value="1"/>
</dbReference>
<evidence type="ECO:0000256" key="12">
    <source>
        <dbReference type="PIRSR" id="PIRSR006118-2"/>
    </source>
</evidence>
<dbReference type="InterPro" id="IPR010023">
    <property type="entry name" value="KdsC_fam"/>
</dbReference>
<gene>
    <name evidence="14" type="ORF">Q4535_11280</name>
    <name evidence="13" type="ORF">QLT01_04060</name>
</gene>
<evidence type="ECO:0000256" key="4">
    <source>
        <dbReference type="ARBA" id="ARBA00011881"/>
    </source>
</evidence>